<name>A0A538STY1_UNCEI</name>
<dbReference type="InterPro" id="IPR018312">
    <property type="entry name" value="Chromosome_initiator_DnaA_CS"/>
</dbReference>
<dbReference type="HAMAP" id="MF_00377">
    <property type="entry name" value="DnaA_bact"/>
    <property type="match status" value="1"/>
</dbReference>
<dbReference type="InterPro" id="IPR020591">
    <property type="entry name" value="Chromosome_initiator_DnaA-like"/>
</dbReference>
<protein>
    <recommendedName>
        <fullName evidence="8 9">Chromosomal replication initiator protein DnaA</fullName>
    </recommendedName>
</protein>
<dbReference type="FunFam" id="3.40.50.300:FF:000668">
    <property type="entry name" value="Chromosomal replication initiator protein DnaA"/>
    <property type="match status" value="1"/>
</dbReference>
<feature type="binding site" evidence="8">
    <location>
        <position position="162"/>
    </location>
    <ligand>
        <name>ATP</name>
        <dbReference type="ChEBI" id="CHEBI:30616"/>
    </ligand>
</feature>
<keyword evidence="2 8" id="KW-0963">Cytoplasm</keyword>
<evidence type="ECO:0000256" key="6">
    <source>
        <dbReference type="ARBA" id="ARBA00023121"/>
    </source>
</evidence>
<dbReference type="GO" id="GO:0005737">
    <property type="term" value="C:cytoplasm"/>
    <property type="evidence" value="ECO:0007669"/>
    <property type="project" value="UniProtKB-SubCell"/>
</dbReference>
<comment type="subunit">
    <text evidence="8">Oligomerizes as a right-handed, spiral filament on DNA at oriC.</text>
</comment>
<organism evidence="14 15">
    <name type="scientific">Eiseniibacteriota bacterium</name>
    <dbReference type="NCBI Taxonomy" id="2212470"/>
    <lineage>
        <taxon>Bacteria</taxon>
        <taxon>Candidatus Eiseniibacteriota</taxon>
    </lineage>
</organism>
<keyword evidence="3 8" id="KW-0235">DNA replication</keyword>
<comment type="caution">
    <text evidence="8">Lacks conserved residue(s) required for the propagation of feature annotation.</text>
</comment>
<dbReference type="SUPFAM" id="SSF48295">
    <property type="entry name" value="TrpR-like"/>
    <property type="match status" value="1"/>
</dbReference>
<evidence type="ECO:0000256" key="5">
    <source>
        <dbReference type="ARBA" id="ARBA00022840"/>
    </source>
</evidence>
<comment type="caution">
    <text evidence="14">The sequence shown here is derived from an EMBL/GenBank/DDBJ whole genome shotgun (WGS) entry which is preliminary data.</text>
</comment>
<feature type="domain" description="AAA+ ATPase" evidence="12">
    <location>
        <begin position="151"/>
        <end position="281"/>
    </location>
</feature>
<dbReference type="PANTHER" id="PTHR30050:SF2">
    <property type="entry name" value="CHROMOSOMAL REPLICATION INITIATOR PROTEIN DNAA"/>
    <property type="match status" value="1"/>
</dbReference>
<feature type="binding site" evidence="8">
    <location>
        <position position="165"/>
    </location>
    <ligand>
        <name>ATP</name>
        <dbReference type="ChEBI" id="CHEBI:30616"/>
    </ligand>
</feature>
<dbReference type="GO" id="GO:0005524">
    <property type="term" value="F:ATP binding"/>
    <property type="evidence" value="ECO:0007669"/>
    <property type="project" value="UniProtKB-UniRule"/>
</dbReference>
<evidence type="ECO:0000259" key="13">
    <source>
        <dbReference type="SMART" id="SM00760"/>
    </source>
</evidence>
<evidence type="ECO:0000259" key="12">
    <source>
        <dbReference type="SMART" id="SM00382"/>
    </source>
</evidence>
<evidence type="ECO:0000313" key="15">
    <source>
        <dbReference type="Proteomes" id="UP000319829"/>
    </source>
</evidence>
<dbReference type="Pfam" id="PF00308">
    <property type="entry name" value="Bac_DnaA"/>
    <property type="match status" value="1"/>
</dbReference>
<dbReference type="InterPro" id="IPR001957">
    <property type="entry name" value="Chromosome_initiator_DnaA"/>
</dbReference>
<dbReference type="GO" id="GO:0003688">
    <property type="term" value="F:DNA replication origin binding"/>
    <property type="evidence" value="ECO:0007669"/>
    <property type="project" value="UniProtKB-UniRule"/>
</dbReference>
<dbReference type="GO" id="GO:0008289">
    <property type="term" value="F:lipid binding"/>
    <property type="evidence" value="ECO:0007669"/>
    <property type="project" value="UniProtKB-KW"/>
</dbReference>
<proteinExistence type="inferred from homology"/>
<feature type="binding site" evidence="8">
    <location>
        <position position="164"/>
    </location>
    <ligand>
        <name>ATP</name>
        <dbReference type="ChEBI" id="CHEBI:30616"/>
    </ligand>
</feature>
<evidence type="ECO:0000256" key="2">
    <source>
        <dbReference type="ARBA" id="ARBA00022490"/>
    </source>
</evidence>
<dbReference type="PROSITE" id="PS01008">
    <property type="entry name" value="DNAA"/>
    <property type="match status" value="1"/>
</dbReference>
<evidence type="ECO:0000256" key="1">
    <source>
        <dbReference type="ARBA" id="ARBA00006583"/>
    </source>
</evidence>
<dbReference type="EMBL" id="VBOU01000050">
    <property type="protein sequence ID" value="TMQ54862.1"/>
    <property type="molecule type" value="Genomic_DNA"/>
</dbReference>
<evidence type="ECO:0000256" key="9">
    <source>
        <dbReference type="NCBIfam" id="TIGR00362"/>
    </source>
</evidence>
<dbReference type="GO" id="GO:0006270">
    <property type="term" value="P:DNA replication initiation"/>
    <property type="evidence" value="ECO:0007669"/>
    <property type="project" value="UniProtKB-UniRule"/>
</dbReference>
<dbReference type="InterPro" id="IPR024633">
    <property type="entry name" value="DnaA_N_dom"/>
</dbReference>
<dbReference type="SMART" id="SM00382">
    <property type="entry name" value="AAA"/>
    <property type="match status" value="1"/>
</dbReference>
<dbReference type="NCBIfam" id="TIGR00362">
    <property type="entry name" value="DnaA"/>
    <property type="match status" value="1"/>
</dbReference>
<evidence type="ECO:0000256" key="11">
    <source>
        <dbReference type="RuleBase" id="RU004227"/>
    </source>
</evidence>
<dbReference type="Pfam" id="PF08299">
    <property type="entry name" value="Bac_DnaA_C"/>
    <property type="match status" value="1"/>
</dbReference>
<dbReference type="SUPFAM" id="SSF52540">
    <property type="entry name" value="P-loop containing nucleoside triphosphate hydrolases"/>
    <property type="match status" value="1"/>
</dbReference>
<dbReference type="Gene3D" id="1.10.8.60">
    <property type="match status" value="1"/>
</dbReference>
<evidence type="ECO:0000256" key="7">
    <source>
        <dbReference type="ARBA" id="ARBA00023125"/>
    </source>
</evidence>
<dbReference type="AlphaFoldDB" id="A0A538STY1"/>
<dbReference type="InterPro" id="IPR013317">
    <property type="entry name" value="DnaA_dom"/>
</dbReference>
<feature type="region of interest" description="Domain IV, binds dsDNA" evidence="8">
    <location>
        <begin position="335"/>
        <end position="510"/>
    </location>
</feature>
<dbReference type="InterPro" id="IPR013159">
    <property type="entry name" value="DnaA_C"/>
</dbReference>
<feature type="binding site" evidence="8">
    <location>
        <position position="166"/>
    </location>
    <ligand>
        <name>ATP</name>
        <dbReference type="ChEBI" id="CHEBI:30616"/>
    </ligand>
</feature>
<dbReference type="GO" id="GO:0006275">
    <property type="term" value="P:regulation of DNA replication"/>
    <property type="evidence" value="ECO:0007669"/>
    <property type="project" value="UniProtKB-UniRule"/>
</dbReference>
<dbReference type="Proteomes" id="UP000319829">
    <property type="component" value="Unassembled WGS sequence"/>
</dbReference>
<comment type="subcellular location">
    <subcellularLocation>
        <location evidence="8">Cytoplasm</location>
    </subcellularLocation>
</comment>
<dbReference type="InterPro" id="IPR003593">
    <property type="entry name" value="AAA+_ATPase"/>
</dbReference>
<keyword evidence="6 8" id="KW-0446">Lipid-binding</keyword>
<keyword evidence="7 8" id="KW-0238">DNA-binding</keyword>
<feature type="region of interest" description="Domain III, AAA+ region" evidence="8">
    <location>
        <begin position="118"/>
        <end position="334"/>
    </location>
</feature>
<dbReference type="InterPro" id="IPR027417">
    <property type="entry name" value="P-loop_NTPase"/>
</dbReference>
<dbReference type="Pfam" id="PF11638">
    <property type="entry name" value="DnaA_N"/>
    <property type="match status" value="1"/>
</dbReference>
<feature type="region of interest" description="Domain I, interacts with DnaA modulators" evidence="8">
    <location>
        <begin position="1"/>
        <end position="107"/>
    </location>
</feature>
<sequence length="510" mass="57228">MDTLCVDGDDMTTMETMVAGDIWQGALEKIQSHISSQAFETWFRSLDPLEFDGSALVLDVPSQFYVDWLDHHYRGLIESSLSATAGRPVALSFHVRSVDVPVFEERPRGPLPGRIECYLSPHNTFETFIVGSGNQFAHAVAQAVAQSPGERYNPLFLYGGVGLGKTHLMHAIGHQVRATRSQARVFFVSAEKFMNEMIYAIQHATTLEFKSRYRTADVLLIDDIQFLAGKESTQEEFFHTFNTLHDAHKQIVLTSDGPPNAMTAIEERLVSRFTWGVVADLQAPDLETRVAIVKKKAELQGRNIPNEIALLLASNIKNNIRDLEGSLSRLLAFADLMSHELTIEFAQEVLRDQIKPDLARVDVSDIQRLVARHFNVTEESIRGKRRTDVIAFPRQVGMYIARAVTDLSFQEIGAKFGGRDHSTVLHACHKIEGLMTTDKELRVVVRGAPCITQGLSTSNHRGPSVQTTSHYIVTQQLTFQAGASIHTIHRPYYYVFYSRNLIFVDQTEIA</sequence>
<evidence type="ECO:0000256" key="8">
    <source>
        <dbReference type="HAMAP-Rule" id="MF_00377"/>
    </source>
</evidence>
<feature type="domain" description="Chromosomal replication initiator DnaA C-terminal" evidence="13">
    <location>
        <begin position="362"/>
        <end position="431"/>
    </location>
</feature>
<dbReference type="CDD" id="cd06571">
    <property type="entry name" value="Bac_DnaA_C"/>
    <property type="match status" value="1"/>
</dbReference>
<keyword evidence="4 8" id="KW-0547">Nucleotide-binding</keyword>
<dbReference type="InterPro" id="IPR038454">
    <property type="entry name" value="DnaA_N_sf"/>
</dbReference>
<keyword evidence="5 8" id="KW-0067">ATP-binding</keyword>
<dbReference type="PRINTS" id="PR00051">
    <property type="entry name" value="DNAA"/>
</dbReference>
<dbReference type="InterPro" id="IPR010921">
    <property type="entry name" value="Trp_repressor/repl_initiator"/>
</dbReference>
<evidence type="ECO:0000256" key="3">
    <source>
        <dbReference type="ARBA" id="ARBA00022705"/>
    </source>
</evidence>
<dbReference type="Gene3D" id="3.30.300.180">
    <property type="match status" value="1"/>
</dbReference>
<dbReference type="SMART" id="SM00760">
    <property type="entry name" value="Bac_DnaA_C"/>
    <property type="match status" value="1"/>
</dbReference>
<dbReference type="Gene3D" id="1.10.1750.10">
    <property type="match status" value="1"/>
</dbReference>
<gene>
    <name evidence="8 14" type="primary">dnaA</name>
    <name evidence="14" type="ORF">E6K74_04890</name>
</gene>
<dbReference type="Gene3D" id="3.40.50.300">
    <property type="entry name" value="P-loop containing nucleotide triphosphate hydrolases"/>
    <property type="match status" value="1"/>
</dbReference>
<evidence type="ECO:0000256" key="4">
    <source>
        <dbReference type="ARBA" id="ARBA00022741"/>
    </source>
</evidence>
<evidence type="ECO:0000313" key="14">
    <source>
        <dbReference type="EMBL" id="TMQ54862.1"/>
    </source>
</evidence>
<dbReference type="PANTHER" id="PTHR30050">
    <property type="entry name" value="CHROMOSOMAL REPLICATION INITIATOR PROTEIN DNAA"/>
    <property type="match status" value="1"/>
</dbReference>
<comment type="domain">
    <text evidence="8">Domain I is involved in oligomerization and binding regulators, domain II is flexibile and of varying length in different bacteria, domain III forms the AAA+ region, while domain IV binds dsDNA.</text>
</comment>
<dbReference type="CDD" id="cd00009">
    <property type="entry name" value="AAA"/>
    <property type="match status" value="1"/>
</dbReference>
<comment type="function">
    <text evidence="8 10">Plays an essential role in the initiation and regulation of chromosomal replication. ATP-DnaA binds to the origin of replication (oriC) to initiate formation of the DNA replication initiation complex once per cell cycle. Binds the DnaA box (a 9 base pair repeat at the origin) and separates the double-stranded (ds)DNA. Forms a right-handed helical filament on oriC DNA; dsDNA binds to the exterior of the filament while single-stranded (ss)DNA is stabiized in the filament's interior. The ATP-DnaA-oriC complex binds and stabilizes one strand of the AT-rich DNA unwinding element (DUE), permitting loading of DNA polymerase. After initiation quickly degrades to an ADP-DnaA complex that is not apt for DNA replication. Binds acidic phospholipids.</text>
</comment>
<comment type="similarity">
    <text evidence="1 8 11">Belongs to the DnaA family.</text>
</comment>
<evidence type="ECO:0000256" key="10">
    <source>
        <dbReference type="RuleBase" id="RU000577"/>
    </source>
</evidence>
<reference evidence="14 15" key="1">
    <citation type="journal article" date="2019" name="Nat. Microbiol.">
        <title>Mediterranean grassland soil C-N compound turnover is dependent on rainfall and depth, and is mediated by genomically divergent microorganisms.</title>
        <authorList>
            <person name="Diamond S."/>
            <person name="Andeer P.F."/>
            <person name="Li Z."/>
            <person name="Crits-Christoph A."/>
            <person name="Burstein D."/>
            <person name="Anantharaman K."/>
            <person name="Lane K.R."/>
            <person name="Thomas B.C."/>
            <person name="Pan C."/>
            <person name="Northen T.R."/>
            <person name="Banfield J.F."/>
        </authorList>
    </citation>
    <scope>NUCLEOTIDE SEQUENCE [LARGE SCALE GENOMIC DNA]</scope>
    <source>
        <strain evidence="14">WS_4</strain>
    </source>
</reference>
<dbReference type="GO" id="GO:0005886">
    <property type="term" value="C:plasma membrane"/>
    <property type="evidence" value="ECO:0007669"/>
    <property type="project" value="TreeGrafter"/>
</dbReference>
<accession>A0A538STY1</accession>